<dbReference type="InterPro" id="IPR016032">
    <property type="entry name" value="Sig_transdc_resp-reg_C-effctor"/>
</dbReference>
<dbReference type="Gene3D" id="1.10.10.10">
    <property type="entry name" value="Winged helix-like DNA-binding domain superfamily/Winged helix DNA-binding domain"/>
    <property type="match status" value="1"/>
</dbReference>
<name>A0A2T1AAS8_TRISK</name>
<evidence type="ECO:0000313" key="7">
    <source>
        <dbReference type="Proteomes" id="UP000237718"/>
    </source>
</evidence>
<dbReference type="EMBL" id="CP136707">
    <property type="protein sequence ID" value="WOI35427.1"/>
    <property type="molecule type" value="Genomic_DNA"/>
</dbReference>
<keyword evidence="2" id="KW-0238">DNA-binding</keyword>
<reference evidence="6 8" key="2">
    <citation type="submission" date="2023-10" db="EMBL/GenBank/DDBJ databases">
        <title>Eight complete genome sequences of bacteria isolated from laboratory stock of Giant Kelp gametophytes.</title>
        <authorList>
            <person name="Tolentino B."/>
            <person name="Nuzhdin S."/>
        </authorList>
    </citation>
    <scope>NUCLEOTIDE SEQUENCE [LARGE SCALE GENOMIC DNA]</scope>
    <source>
        <strain evidence="6 8">LC.270.F.C4</strain>
        <plasmid evidence="6 8">unnamed4</plasmid>
    </source>
</reference>
<evidence type="ECO:0000313" key="5">
    <source>
        <dbReference type="EMBL" id="PRZ45627.1"/>
    </source>
</evidence>
<dbReference type="EMBL" id="PVUF01000014">
    <property type="protein sequence ID" value="PRZ45627.1"/>
    <property type="molecule type" value="Genomic_DNA"/>
</dbReference>
<evidence type="ECO:0000313" key="6">
    <source>
        <dbReference type="EMBL" id="WOI35427.1"/>
    </source>
</evidence>
<dbReference type="SUPFAM" id="SSF46894">
    <property type="entry name" value="C-terminal effector domain of the bipartite response regulators"/>
    <property type="match status" value="1"/>
</dbReference>
<dbReference type="RefSeq" id="WP_106165041.1">
    <property type="nucleotide sequence ID" value="NZ_CP136707.1"/>
</dbReference>
<dbReference type="AlphaFoldDB" id="A0A2T1AAS8"/>
<feature type="domain" description="HTH luxR-type" evidence="4">
    <location>
        <begin position="176"/>
        <end position="241"/>
    </location>
</feature>
<dbReference type="InterPro" id="IPR000792">
    <property type="entry name" value="Tscrpt_reg_LuxR_C"/>
</dbReference>
<evidence type="ECO:0000259" key="4">
    <source>
        <dbReference type="PROSITE" id="PS50043"/>
    </source>
</evidence>
<dbReference type="GO" id="GO:0006355">
    <property type="term" value="P:regulation of DNA-templated transcription"/>
    <property type="evidence" value="ECO:0007669"/>
    <property type="project" value="InterPro"/>
</dbReference>
<keyword evidence="1" id="KW-0805">Transcription regulation</keyword>
<evidence type="ECO:0000313" key="8">
    <source>
        <dbReference type="Proteomes" id="UP001302666"/>
    </source>
</evidence>
<organism evidence="5 7">
    <name type="scientific">Tritonibacter scottomollicae</name>
    <name type="common">Epibacterium scottomollicae</name>
    <dbReference type="NCBI Taxonomy" id="483013"/>
    <lineage>
        <taxon>Bacteria</taxon>
        <taxon>Pseudomonadati</taxon>
        <taxon>Pseudomonadota</taxon>
        <taxon>Alphaproteobacteria</taxon>
        <taxon>Rhodobacterales</taxon>
        <taxon>Paracoccaceae</taxon>
        <taxon>Tritonibacter</taxon>
    </lineage>
</organism>
<sequence length="242" mass="27547">MNRELLEAAYRLETRKSVSETWAVIVDVLATHNIDRILYAVRDEGVVPNWFVLSNLPNQWPLAETTNADFHEPFVTYCCATFEVTKLGVVFLDQNEGYIDDYTREYLSKLVRFDWQAGLGIPCSLVGSGRYGGFVVGNNMARHGFERSVMPLADQLQTFCLIAHRKIESCRRLDGGPSTHRRLSAREYQVLELISSGHRPKTIAELLELSLSSVRLYIKNARLKLGVATNEEAVVRFLQDHR</sequence>
<dbReference type="InterPro" id="IPR036388">
    <property type="entry name" value="WH-like_DNA-bd_sf"/>
</dbReference>
<dbReference type="InterPro" id="IPR036693">
    <property type="entry name" value="TF_LuxR_autoind-bd_dom_sf"/>
</dbReference>
<dbReference type="CDD" id="cd06170">
    <property type="entry name" value="LuxR_C_like"/>
    <property type="match status" value="1"/>
</dbReference>
<gene>
    <name evidence="5" type="ORF">CLV89_11478</name>
    <name evidence="6" type="ORF">R1T40_22060</name>
</gene>
<dbReference type="Gene3D" id="3.30.450.80">
    <property type="entry name" value="Transcription factor LuxR-like, autoinducer-binding domain"/>
    <property type="match status" value="1"/>
</dbReference>
<evidence type="ECO:0000256" key="1">
    <source>
        <dbReference type="ARBA" id="ARBA00023015"/>
    </source>
</evidence>
<dbReference type="GO" id="GO:0003677">
    <property type="term" value="F:DNA binding"/>
    <property type="evidence" value="ECO:0007669"/>
    <property type="project" value="UniProtKB-KW"/>
</dbReference>
<dbReference type="Proteomes" id="UP000237718">
    <property type="component" value="Unassembled WGS sequence"/>
</dbReference>
<dbReference type="PANTHER" id="PTHR44688:SF16">
    <property type="entry name" value="DNA-BINDING TRANSCRIPTIONAL ACTIVATOR DEVR_DOSR"/>
    <property type="match status" value="1"/>
</dbReference>
<keyword evidence="6" id="KW-0614">Plasmid</keyword>
<accession>A0A2T1AAS8</accession>
<dbReference type="Pfam" id="PF00196">
    <property type="entry name" value="GerE"/>
    <property type="match status" value="1"/>
</dbReference>
<dbReference type="OrthoDB" id="5292887at2"/>
<keyword evidence="8" id="KW-1185">Reference proteome</keyword>
<dbReference type="Proteomes" id="UP001302666">
    <property type="component" value="Plasmid unnamed4"/>
</dbReference>
<reference evidence="5 7" key="1">
    <citation type="submission" date="2018-03" db="EMBL/GenBank/DDBJ databases">
        <title>Genomic Encyclopedia of Archaeal and Bacterial Type Strains, Phase II (KMG-II): from individual species to whole genera.</title>
        <authorList>
            <person name="Goeker M."/>
        </authorList>
    </citation>
    <scope>NUCLEOTIDE SEQUENCE [LARGE SCALE GENOMIC DNA]</scope>
    <source>
        <strain evidence="5 7">DSM 25328</strain>
    </source>
</reference>
<dbReference type="SUPFAM" id="SSF75516">
    <property type="entry name" value="Pheromone-binding domain of LuxR-like quorum-sensing transcription factors"/>
    <property type="match status" value="1"/>
</dbReference>
<dbReference type="SMART" id="SM00421">
    <property type="entry name" value="HTH_LUXR"/>
    <property type="match status" value="1"/>
</dbReference>
<dbReference type="PRINTS" id="PR00038">
    <property type="entry name" value="HTHLUXR"/>
</dbReference>
<keyword evidence="3" id="KW-0804">Transcription</keyword>
<evidence type="ECO:0000256" key="2">
    <source>
        <dbReference type="ARBA" id="ARBA00023125"/>
    </source>
</evidence>
<proteinExistence type="predicted"/>
<geneLocation type="plasmid" evidence="6 8">
    <name>unnamed4</name>
</geneLocation>
<dbReference type="PANTHER" id="PTHR44688">
    <property type="entry name" value="DNA-BINDING TRANSCRIPTIONAL ACTIVATOR DEVR_DOSR"/>
    <property type="match status" value="1"/>
</dbReference>
<evidence type="ECO:0000256" key="3">
    <source>
        <dbReference type="ARBA" id="ARBA00023163"/>
    </source>
</evidence>
<dbReference type="PROSITE" id="PS50043">
    <property type="entry name" value="HTH_LUXR_2"/>
    <property type="match status" value="1"/>
</dbReference>
<protein>
    <submittedName>
        <fullName evidence="5">Autoinducer binding domain-containing protein</fullName>
    </submittedName>
    <submittedName>
        <fullName evidence="6">Helix-turn-helix transcriptional regulator</fullName>
    </submittedName>
</protein>